<dbReference type="Gene3D" id="3.30.240.20">
    <property type="entry name" value="bsu07140 like domains"/>
    <property type="match status" value="1"/>
</dbReference>
<accession>A0A511DIX0</accession>
<proteinExistence type="inferred from homology"/>
<dbReference type="EMBL" id="BJVJ01000023">
    <property type="protein sequence ID" value="GEL23704.1"/>
    <property type="molecule type" value="Genomic_DNA"/>
</dbReference>
<dbReference type="AlphaFoldDB" id="A0A511DIX0"/>
<dbReference type="InterPro" id="IPR007353">
    <property type="entry name" value="DUF421"/>
</dbReference>
<feature type="transmembrane region" description="Helical" evidence="7">
    <location>
        <begin position="12"/>
        <end position="30"/>
    </location>
</feature>
<evidence type="ECO:0000256" key="6">
    <source>
        <dbReference type="ARBA" id="ARBA00023136"/>
    </source>
</evidence>
<dbReference type="Proteomes" id="UP000321685">
    <property type="component" value="Unassembled WGS sequence"/>
</dbReference>
<feature type="transmembrane region" description="Helical" evidence="7">
    <location>
        <begin position="42"/>
        <end position="61"/>
    </location>
</feature>
<protein>
    <recommendedName>
        <fullName evidence="8">YetF C-terminal domain-containing protein</fullName>
    </recommendedName>
</protein>
<keyword evidence="10" id="KW-1185">Reference proteome</keyword>
<dbReference type="RefSeq" id="WP_186816915.1">
    <property type="nucleotide sequence ID" value="NZ_BJVJ01000023.1"/>
</dbReference>
<dbReference type="Pfam" id="PF04239">
    <property type="entry name" value="DUF421"/>
    <property type="match status" value="1"/>
</dbReference>
<keyword evidence="5 7" id="KW-1133">Transmembrane helix</keyword>
<reference evidence="9 10" key="1">
    <citation type="submission" date="2019-07" db="EMBL/GenBank/DDBJ databases">
        <title>Whole genome shotgun sequence of Pseudonocardia sulfidoxydans NBRC 16205.</title>
        <authorList>
            <person name="Hosoyama A."/>
            <person name="Uohara A."/>
            <person name="Ohji S."/>
            <person name="Ichikawa N."/>
        </authorList>
    </citation>
    <scope>NUCLEOTIDE SEQUENCE [LARGE SCALE GENOMIC DNA]</scope>
    <source>
        <strain evidence="9 10">NBRC 16205</strain>
    </source>
</reference>
<comment type="subcellular location">
    <subcellularLocation>
        <location evidence="1">Cell membrane</location>
        <topology evidence="1">Multi-pass membrane protein</topology>
    </subcellularLocation>
</comment>
<name>A0A511DIX0_9PSEU</name>
<evidence type="ECO:0000256" key="7">
    <source>
        <dbReference type="SAM" id="Phobius"/>
    </source>
</evidence>
<evidence type="ECO:0000313" key="10">
    <source>
        <dbReference type="Proteomes" id="UP000321685"/>
    </source>
</evidence>
<keyword evidence="3" id="KW-1003">Cell membrane</keyword>
<keyword evidence="6 7" id="KW-0472">Membrane</keyword>
<organism evidence="9 10">
    <name type="scientific">Pseudonocardia sulfidoxydans NBRC 16205</name>
    <dbReference type="NCBI Taxonomy" id="1223511"/>
    <lineage>
        <taxon>Bacteria</taxon>
        <taxon>Bacillati</taxon>
        <taxon>Actinomycetota</taxon>
        <taxon>Actinomycetes</taxon>
        <taxon>Pseudonocardiales</taxon>
        <taxon>Pseudonocardiaceae</taxon>
        <taxon>Pseudonocardia</taxon>
    </lineage>
</organism>
<evidence type="ECO:0000256" key="4">
    <source>
        <dbReference type="ARBA" id="ARBA00022692"/>
    </source>
</evidence>
<comment type="caution">
    <text evidence="9">The sequence shown here is derived from an EMBL/GenBank/DDBJ whole genome shotgun (WGS) entry which is preliminary data.</text>
</comment>
<dbReference type="PANTHER" id="PTHR34582:SF6">
    <property type="entry name" value="UPF0702 TRANSMEMBRANE PROTEIN YCAP"/>
    <property type="match status" value="1"/>
</dbReference>
<keyword evidence="4 7" id="KW-0812">Transmembrane</keyword>
<evidence type="ECO:0000256" key="3">
    <source>
        <dbReference type="ARBA" id="ARBA00022475"/>
    </source>
</evidence>
<evidence type="ECO:0000313" key="9">
    <source>
        <dbReference type="EMBL" id="GEL23704.1"/>
    </source>
</evidence>
<sequence length="182" mass="19018">MAESLGIDGVGALAVVLATIGICLTLLLLVRMSGARSLTTMSGADVACVIALGAVVGRTTLLATPTLASGVIALVVLFGLQRLLAGAERRPRWARLLSRPPLVLMSGGEIDESALRRARLSHDDLRQRLRLAGVTHRNQVGLVVLERTGQISVLRGGAPEDWLVADVDLAPAGSDHGPREPG</sequence>
<evidence type="ECO:0000259" key="8">
    <source>
        <dbReference type="Pfam" id="PF04239"/>
    </source>
</evidence>
<comment type="similarity">
    <text evidence="2">Belongs to the UPF0702 family.</text>
</comment>
<gene>
    <name evidence="9" type="ORF">PSU4_26580</name>
</gene>
<dbReference type="GO" id="GO:0005886">
    <property type="term" value="C:plasma membrane"/>
    <property type="evidence" value="ECO:0007669"/>
    <property type="project" value="UniProtKB-SubCell"/>
</dbReference>
<evidence type="ECO:0000256" key="5">
    <source>
        <dbReference type="ARBA" id="ARBA00022989"/>
    </source>
</evidence>
<feature type="transmembrane region" description="Helical" evidence="7">
    <location>
        <begin position="67"/>
        <end position="85"/>
    </location>
</feature>
<dbReference type="InterPro" id="IPR023090">
    <property type="entry name" value="UPF0702_alpha/beta_dom_sf"/>
</dbReference>
<evidence type="ECO:0000256" key="1">
    <source>
        <dbReference type="ARBA" id="ARBA00004651"/>
    </source>
</evidence>
<dbReference type="PANTHER" id="PTHR34582">
    <property type="entry name" value="UPF0702 TRANSMEMBRANE PROTEIN YCAP"/>
    <property type="match status" value="1"/>
</dbReference>
<evidence type="ECO:0000256" key="2">
    <source>
        <dbReference type="ARBA" id="ARBA00006448"/>
    </source>
</evidence>
<feature type="domain" description="YetF C-terminal" evidence="8">
    <location>
        <begin position="94"/>
        <end position="158"/>
    </location>
</feature>